<protein>
    <submittedName>
        <fullName evidence="1">Uncharacterized protein</fullName>
    </submittedName>
</protein>
<dbReference type="EMBL" id="NWTC01000048">
    <property type="protein sequence ID" value="PDT43973.1"/>
    <property type="molecule type" value="Genomic_DNA"/>
</dbReference>
<dbReference type="Proteomes" id="UP000220353">
    <property type="component" value="Unassembled WGS sequence"/>
</dbReference>
<proteinExistence type="predicted"/>
<gene>
    <name evidence="1" type="ORF">CO661_31925</name>
</gene>
<evidence type="ECO:0000313" key="2">
    <source>
        <dbReference type="Proteomes" id="UP000220353"/>
    </source>
</evidence>
<comment type="caution">
    <text evidence="1">The sequence shown here is derived from an EMBL/GenBank/DDBJ whole genome shotgun (WGS) entry which is preliminary data.</text>
</comment>
<sequence>MLDSDQRQKIIAEVASANGVSSDILSNLLALETEFDNLHAWGARPALRRRMAEIIDESMPSGDGGAS</sequence>
<dbReference type="AlphaFoldDB" id="A0A2A6LMT3"/>
<dbReference type="InterPro" id="IPR046882">
    <property type="entry name" value="Sp-DndD"/>
</dbReference>
<organism evidence="1 2">
    <name type="scientific">Rhizobium fredii</name>
    <name type="common">Sinorhizobium fredii</name>
    <dbReference type="NCBI Taxonomy" id="380"/>
    <lineage>
        <taxon>Bacteria</taxon>
        <taxon>Pseudomonadati</taxon>
        <taxon>Pseudomonadota</taxon>
        <taxon>Alphaproteobacteria</taxon>
        <taxon>Hyphomicrobiales</taxon>
        <taxon>Rhizobiaceae</taxon>
        <taxon>Sinorhizobium/Ensifer group</taxon>
        <taxon>Sinorhizobium</taxon>
    </lineage>
</organism>
<dbReference type="Pfam" id="PF20306">
    <property type="entry name" value="Sp-DndD"/>
    <property type="match status" value="1"/>
</dbReference>
<evidence type="ECO:0000313" key="1">
    <source>
        <dbReference type="EMBL" id="PDT43973.1"/>
    </source>
</evidence>
<name>A0A2A6LMT3_RHIFR</name>
<accession>A0A2A6LMT3</accession>
<reference evidence="1 2" key="1">
    <citation type="submission" date="2017-09" db="EMBL/GenBank/DDBJ databases">
        <title>Comparative genomics of rhizobia isolated from Phaseolus vulgaris in China.</title>
        <authorList>
            <person name="Tong W."/>
        </authorList>
    </citation>
    <scope>NUCLEOTIDE SEQUENCE [LARGE SCALE GENOMIC DNA]</scope>
    <source>
        <strain evidence="1 2">PCH1</strain>
    </source>
</reference>